<comment type="caution">
    <text evidence="1">The sequence shown here is derived from an EMBL/GenBank/DDBJ whole genome shotgun (WGS) entry which is preliminary data.</text>
</comment>
<proteinExistence type="predicted"/>
<accession>A0ABU8KFA3</accession>
<reference evidence="1 2" key="1">
    <citation type="submission" date="2022-12" db="EMBL/GenBank/DDBJ databases">
        <authorList>
            <person name="Muema E."/>
        </authorList>
    </citation>
    <scope>NUCLEOTIDE SEQUENCE [LARGE SCALE GENOMIC DNA]</scope>
    <source>
        <strain evidence="2">1330</strain>
    </source>
</reference>
<dbReference type="RefSeq" id="WP_337094421.1">
    <property type="nucleotide sequence ID" value="NZ_JAPYKO010000012.1"/>
</dbReference>
<dbReference type="EMBL" id="JAPYKO010000012">
    <property type="protein sequence ID" value="MEI9404130.1"/>
    <property type="molecule type" value="Genomic_DNA"/>
</dbReference>
<keyword evidence="2" id="KW-1185">Reference proteome</keyword>
<protein>
    <recommendedName>
        <fullName evidence="3">HK97 gp10 family phage protein</fullName>
    </recommendedName>
</protein>
<dbReference type="Proteomes" id="UP001366503">
    <property type="component" value="Unassembled WGS sequence"/>
</dbReference>
<evidence type="ECO:0000313" key="2">
    <source>
        <dbReference type="Proteomes" id="UP001366503"/>
    </source>
</evidence>
<name>A0ABU8KFA3_9HYPH</name>
<gene>
    <name evidence="1" type="ORF">O7A05_18465</name>
</gene>
<evidence type="ECO:0008006" key="3">
    <source>
        <dbReference type="Google" id="ProtNLM"/>
    </source>
</evidence>
<evidence type="ECO:0000313" key="1">
    <source>
        <dbReference type="EMBL" id="MEI9404130.1"/>
    </source>
</evidence>
<sequence>MSKFKEAVERGKRVRRQQEAGAGEAALVMDFGAQAKAWLDEVLVPALEAARAEVAGEVNIDMETTPRPQTKAIAPSVRFKIYPKGRQQKTPIRTFTVSVPVSGEVSVSAPGMVAEDVGNIWERSDERFRNFLARQLEAAAMGN</sequence>
<organism evidence="1 2">
    <name type="scientific">Mesorhizobium argentiipisi</name>
    <dbReference type="NCBI Taxonomy" id="3015175"/>
    <lineage>
        <taxon>Bacteria</taxon>
        <taxon>Pseudomonadati</taxon>
        <taxon>Pseudomonadota</taxon>
        <taxon>Alphaproteobacteria</taxon>
        <taxon>Hyphomicrobiales</taxon>
        <taxon>Phyllobacteriaceae</taxon>
        <taxon>Mesorhizobium</taxon>
    </lineage>
</organism>